<dbReference type="GO" id="GO:0005829">
    <property type="term" value="C:cytosol"/>
    <property type="evidence" value="ECO:0007669"/>
    <property type="project" value="TreeGrafter"/>
</dbReference>
<proteinExistence type="inferred from homology"/>
<evidence type="ECO:0000313" key="9">
    <source>
        <dbReference type="EMBL" id="CAA6825768.1"/>
    </source>
</evidence>
<evidence type="ECO:0000256" key="4">
    <source>
        <dbReference type="ARBA" id="ARBA00022833"/>
    </source>
</evidence>
<sequence>MYVGRFAPTPSGPLHFGSLLAAMTSYLEARSQQGRWLLRIEDIDKPREVSGAADQIIRALGSYGFQWDGDIEYQSTRIEAYQQALTKLSAYTYPCTCSRQKIRTNAKPGTLGLIYPGNCRNSKQAPENKQYAIR</sequence>
<name>A0A6S6UC92_9GAMM</name>
<keyword evidence="7" id="KW-0648">Protein biosynthesis</keyword>
<keyword evidence="5 7" id="KW-0067">ATP-binding</keyword>
<dbReference type="GO" id="GO:0006424">
    <property type="term" value="P:glutamyl-tRNA aminoacylation"/>
    <property type="evidence" value="ECO:0007669"/>
    <property type="project" value="TreeGrafter"/>
</dbReference>
<accession>A0A6S6UC92</accession>
<organism evidence="9">
    <name type="scientific">uncultured Thiotrichaceae bacterium</name>
    <dbReference type="NCBI Taxonomy" id="298394"/>
    <lineage>
        <taxon>Bacteria</taxon>
        <taxon>Pseudomonadati</taxon>
        <taxon>Pseudomonadota</taxon>
        <taxon>Gammaproteobacteria</taxon>
        <taxon>Thiotrichales</taxon>
        <taxon>Thiotrichaceae</taxon>
        <taxon>environmental samples</taxon>
    </lineage>
</organism>
<keyword evidence="4" id="KW-0862">Zinc</keyword>
<dbReference type="AlphaFoldDB" id="A0A6S6UC92"/>
<dbReference type="SUPFAM" id="SSF52374">
    <property type="entry name" value="Nucleotidylyl transferase"/>
    <property type="match status" value="1"/>
</dbReference>
<evidence type="ECO:0000256" key="7">
    <source>
        <dbReference type="RuleBase" id="RU363037"/>
    </source>
</evidence>
<dbReference type="InterPro" id="IPR049940">
    <property type="entry name" value="GluQ/Sye"/>
</dbReference>
<protein>
    <submittedName>
        <fullName evidence="9">Glutamyl-Q-tRNA synthetase</fullName>
    </submittedName>
</protein>
<dbReference type="PRINTS" id="PR00987">
    <property type="entry name" value="TRNASYNTHGLU"/>
</dbReference>
<dbReference type="InterPro" id="IPR014729">
    <property type="entry name" value="Rossmann-like_a/b/a_fold"/>
</dbReference>
<evidence type="ECO:0000256" key="1">
    <source>
        <dbReference type="ARBA" id="ARBA00022598"/>
    </source>
</evidence>
<evidence type="ECO:0000256" key="5">
    <source>
        <dbReference type="ARBA" id="ARBA00022840"/>
    </source>
</evidence>
<feature type="domain" description="Glutamyl/glutaminyl-tRNA synthetase class Ib catalytic" evidence="8">
    <location>
        <begin position="5"/>
        <end position="105"/>
    </location>
</feature>
<keyword evidence="6 7" id="KW-0030">Aminoacyl-tRNA synthetase</keyword>
<dbReference type="EMBL" id="CACVAV010000408">
    <property type="protein sequence ID" value="CAA6825768.1"/>
    <property type="molecule type" value="Genomic_DNA"/>
</dbReference>
<reference evidence="9" key="1">
    <citation type="submission" date="2020-01" db="EMBL/GenBank/DDBJ databases">
        <authorList>
            <person name="Meier V. D."/>
            <person name="Meier V D."/>
        </authorList>
    </citation>
    <scope>NUCLEOTIDE SEQUENCE</scope>
    <source>
        <strain evidence="9">HLG_WM_MAG_08</strain>
    </source>
</reference>
<feature type="non-terminal residue" evidence="9">
    <location>
        <position position="134"/>
    </location>
</feature>
<dbReference type="GO" id="GO:0004818">
    <property type="term" value="F:glutamate-tRNA ligase activity"/>
    <property type="evidence" value="ECO:0007669"/>
    <property type="project" value="TreeGrafter"/>
</dbReference>
<keyword evidence="1 7" id="KW-0436">Ligase</keyword>
<keyword evidence="2" id="KW-0479">Metal-binding</keyword>
<evidence type="ECO:0000259" key="8">
    <source>
        <dbReference type="Pfam" id="PF00749"/>
    </source>
</evidence>
<evidence type="ECO:0000256" key="6">
    <source>
        <dbReference type="ARBA" id="ARBA00023146"/>
    </source>
</evidence>
<gene>
    <name evidence="9" type="ORF">HELGO_WM62604</name>
</gene>
<dbReference type="PANTHER" id="PTHR43311">
    <property type="entry name" value="GLUTAMATE--TRNA LIGASE"/>
    <property type="match status" value="1"/>
</dbReference>
<dbReference type="Gene3D" id="3.40.50.620">
    <property type="entry name" value="HUPs"/>
    <property type="match status" value="1"/>
</dbReference>
<dbReference type="Pfam" id="PF00749">
    <property type="entry name" value="tRNA-synt_1c"/>
    <property type="match status" value="1"/>
</dbReference>
<dbReference type="Gene3D" id="3.90.800.10">
    <property type="entry name" value="Glutamyl-tRNA Synthetase, Domain 3"/>
    <property type="match status" value="1"/>
</dbReference>
<dbReference type="PANTHER" id="PTHR43311:SF1">
    <property type="entry name" value="GLUTAMYL-Q TRNA(ASP) SYNTHETASE"/>
    <property type="match status" value="1"/>
</dbReference>
<dbReference type="InterPro" id="IPR000924">
    <property type="entry name" value="Glu/Gln-tRNA-synth"/>
</dbReference>
<evidence type="ECO:0000256" key="3">
    <source>
        <dbReference type="ARBA" id="ARBA00022741"/>
    </source>
</evidence>
<comment type="similarity">
    <text evidence="7">Belongs to the class-I aminoacyl-tRNA synthetase family.</text>
</comment>
<dbReference type="InterPro" id="IPR020058">
    <property type="entry name" value="Glu/Gln-tRNA-synth_Ib_cat-dom"/>
</dbReference>
<dbReference type="GO" id="GO:0005524">
    <property type="term" value="F:ATP binding"/>
    <property type="evidence" value="ECO:0007669"/>
    <property type="project" value="UniProtKB-KW"/>
</dbReference>
<keyword evidence="3 7" id="KW-0547">Nucleotide-binding</keyword>
<evidence type="ECO:0000256" key="2">
    <source>
        <dbReference type="ARBA" id="ARBA00022723"/>
    </source>
</evidence>